<feature type="region of interest" description="Disordered" evidence="1">
    <location>
        <begin position="530"/>
        <end position="586"/>
    </location>
</feature>
<dbReference type="InterPro" id="IPR008780">
    <property type="entry name" value="Plasmodium_Vir"/>
</dbReference>
<feature type="compositionally biased region" description="Polar residues" evidence="1">
    <location>
        <begin position="530"/>
        <end position="548"/>
    </location>
</feature>
<feature type="compositionally biased region" description="Basic and acidic residues" evidence="1">
    <location>
        <begin position="573"/>
        <end position="586"/>
    </location>
</feature>
<evidence type="ECO:0000313" key="3">
    <source>
        <dbReference type="Proteomes" id="UP000195012"/>
    </source>
</evidence>
<evidence type="ECO:0000256" key="1">
    <source>
        <dbReference type="SAM" id="MobiDB-lite"/>
    </source>
</evidence>
<dbReference type="VEuPathDB" id="PlasmoDB:PKNH_1460900"/>
<dbReference type="AlphaFoldDB" id="A0A1Y3DKC6"/>
<dbReference type="VEuPathDB" id="PlasmoDB:PKNOH_S140279600"/>
<accession>A0A1Y3DKC6</accession>
<dbReference type="Pfam" id="PF05795">
    <property type="entry name" value="Plasmodium_Vir"/>
    <property type="match status" value="1"/>
</dbReference>
<name>A0A1Y3DKC6_PLAKN</name>
<comment type="caution">
    <text evidence="2">The sequence shown here is derived from an EMBL/GenBank/DDBJ whole genome shotgun (WGS) entry which is preliminary data.</text>
</comment>
<organism evidence="2 3">
    <name type="scientific">Plasmodium knowlesi</name>
    <dbReference type="NCBI Taxonomy" id="5850"/>
    <lineage>
        <taxon>Eukaryota</taxon>
        <taxon>Sar</taxon>
        <taxon>Alveolata</taxon>
        <taxon>Apicomplexa</taxon>
        <taxon>Aconoidasida</taxon>
        <taxon>Haemosporida</taxon>
        <taxon>Plasmodiidae</taxon>
        <taxon>Plasmodium</taxon>
        <taxon>Plasmodium (Plasmodium)</taxon>
    </lineage>
</organism>
<evidence type="ECO:0000313" key="2">
    <source>
        <dbReference type="EMBL" id="OTN63706.1"/>
    </source>
</evidence>
<dbReference type="Proteomes" id="UP000195012">
    <property type="component" value="Unassembled WGS sequence"/>
</dbReference>
<reference evidence="2 3" key="1">
    <citation type="submission" date="2017-05" db="EMBL/GenBank/DDBJ databases">
        <title>PacBio assembly of a Plasmodium knowlesi genome sequence with Hi-C correction and manual annotation of the SICAvar gene family.</title>
        <authorList>
            <person name="Lapp S.A."/>
            <person name="Geraldo J.A."/>
            <person name="Chien J.-T."/>
            <person name="Ay F."/>
            <person name="Pakala S.B."/>
            <person name="Batugedara G."/>
            <person name="Humphrey J.C."/>
            <person name="Debarry J.D."/>
            <person name="Le Roch K.G."/>
            <person name="Galinski M.R."/>
            <person name="Kissinger J.C."/>
        </authorList>
    </citation>
    <scope>NUCLEOTIDE SEQUENCE [LARGE SCALE GENOMIC DNA]</scope>
    <source>
        <strain evidence="3">Malayan Strain Pk1 (A+)</strain>
    </source>
</reference>
<proteinExistence type="predicted"/>
<dbReference type="VEuPathDB" id="PlasmoDB:PKA1H_140067000"/>
<gene>
    <name evidence="2" type="ORF">PKNOH_S140279600</name>
</gene>
<dbReference type="EMBL" id="NETL01000028">
    <property type="protein sequence ID" value="OTN63706.1"/>
    <property type="molecule type" value="Genomic_DNA"/>
</dbReference>
<sequence length="586" mass="65012">MTESGGGGKKLQCNKGWNYLQGYKKQVEEQVSEVKDRTNLAHDILRVACCVLGAYGDNPKGGGGCDLLYYVLGSMVYSVLGEGLFDTIMNKLYPLLGNILGDGKCSEWNHRSGKELFKLMDNLSYYNLAQDSTLGQPEESGKISCERYTNYLKDLGRACAEVKEYCAESQNKSMCDGIPLEQGEQGSPDYLLGLIYGIIPELEATLEAEMTQEKQECLKDLPSDMKHRTLNDIKNQCNGGNHYTLGKMKGILRGVLDESWSAGKCANQIIRGVCSARATEESSSSSGERCIPLYYYIGGVISTVPGSVNNFSALMKATYDELVKFGINNQCTNLYQEDNIDKTTFDNMKLIYDYTRDHEIIKQYVKNPWGAGFSCTEYYSKYVQQAYRAYHYMEQKCPQLEDTESSDKKWCNDLKSTLAQHKKEELLKLESSLKNISPPSTTDSTAAVTTGSAVGGTLFGIGLPALGAFLSYKYDLLPSGIRKFFLRGGSGTRMRRSAFGPNSDAEMENFTEYYTENGLTTIDPTEYSTVAGSSSNLTTTSTEDSSILYNDDGPSRSPPSPPPSRKRRGGGNNRRDQNISYHSMER</sequence>
<protein>
    <submittedName>
        <fullName evidence="2">KIR protein</fullName>
    </submittedName>
</protein>